<reference evidence="4" key="2">
    <citation type="submission" date="2022-12" db="EMBL/GenBank/DDBJ databases">
        <authorList>
            <person name="Webb A."/>
        </authorList>
    </citation>
    <scope>NUCLEOTIDE SEQUENCE</scope>
    <source>
        <strain evidence="4">Pf2</strain>
    </source>
</reference>
<reference evidence="3 5" key="1">
    <citation type="submission" date="2021-11" db="EMBL/GenBank/DDBJ databases">
        <authorList>
            <person name="Islam A."/>
            <person name="Islam S."/>
            <person name="Flora M.S."/>
            <person name="Rahman M."/>
            <person name="Ziaur R.M."/>
            <person name="Epstein J.H."/>
            <person name="Hassan M."/>
            <person name="Klassen M."/>
            <person name="Woodard K."/>
            <person name="Webb A."/>
            <person name="Webby R.J."/>
            <person name="El Zowalaty M.E."/>
        </authorList>
    </citation>
    <scope>NUCLEOTIDE SEQUENCE [LARGE SCALE GENOMIC DNA]</scope>
    <source>
        <strain evidence="3">Pf1</strain>
    </source>
</reference>
<dbReference type="Pfam" id="PF00188">
    <property type="entry name" value="CAP"/>
    <property type="match status" value="1"/>
</dbReference>
<keyword evidence="5" id="KW-1185">Reference proteome</keyword>
<keyword evidence="1" id="KW-0732">Signal</keyword>
<evidence type="ECO:0000313" key="5">
    <source>
        <dbReference type="Proteomes" id="UP001157938"/>
    </source>
</evidence>
<comment type="caution">
    <text evidence="4">The sequence shown here is derived from an EMBL/GenBank/DDBJ whole genome shotgun (WGS) entry which is preliminary data.</text>
</comment>
<dbReference type="InterPro" id="IPR035940">
    <property type="entry name" value="CAP_sf"/>
</dbReference>
<evidence type="ECO:0000313" key="3">
    <source>
        <dbReference type="EMBL" id="CAH0485431.1"/>
    </source>
</evidence>
<dbReference type="PANTHER" id="PTHR31157">
    <property type="entry name" value="SCP DOMAIN-CONTAINING PROTEIN"/>
    <property type="match status" value="1"/>
</dbReference>
<organism evidence="4 6">
    <name type="scientific">Peronospora farinosa</name>
    <dbReference type="NCBI Taxonomy" id="134698"/>
    <lineage>
        <taxon>Eukaryota</taxon>
        <taxon>Sar</taxon>
        <taxon>Stramenopiles</taxon>
        <taxon>Oomycota</taxon>
        <taxon>Peronosporomycetes</taxon>
        <taxon>Peronosporales</taxon>
        <taxon>Peronosporaceae</taxon>
        <taxon>Peronospora</taxon>
    </lineage>
</organism>
<dbReference type="CDD" id="cd05379">
    <property type="entry name" value="CAP_bacterial"/>
    <property type="match status" value="1"/>
</dbReference>
<dbReference type="EMBL" id="CANTFK010000380">
    <property type="protein sequence ID" value="CAI5715515.1"/>
    <property type="molecule type" value="Genomic_DNA"/>
</dbReference>
<evidence type="ECO:0000313" key="4">
    <source>
        <dbReference type="EMBL" id="CAI5715515.1"/>
    </source>
</evidence>
<dbReference type="PANTHER" id="PTHR31157:SF1">
    <property type="entry name" value="SCP DOMAIN-CONTAINING PROTEIN"/>
    <property type="match status" value="1"/>
</dbReference>
<feature type="chain" id="PRO_5043729208" description="SCP domain-containing protein" evidence="1">
    <location>
        <begin position="23"/>
        <end position="162"/>
    </location>
</feature>
<evidence type="ECO:0000256" key="1">
    <source>
        <dbReference type="SAM" id="SignalP"/>
    </source>
</evidence>
<dbReference type="EMBL" id="CAKLBC010000226">
    <property type="protein sequence ID" value="CAH0485431.1"/>
    <property type="molecule type" value="Genomic_DNA"/>
</dbReference>
<feature type="signal peptide" evidence="1">
    <location>
        <begin position="1"/>
        <end position="22"/>
    </location>
</feature>
<dbReference type="InterPro" id="IPR014044">
    <property type="entry name" value="CAP_dom"/>
</dbReference>
<accession>A0AAV0T6L1</accession>
<sequence>MNIKGLFAFAVVVLTGVLNVEAEEKVAVVNPSSTFLNVLNTKRLAMGHAAVCYNSKLTSAAQWLADDNAKNDKVKTTGSDGSNATTRYKAVSMQPTKLAELVAGGQNSVETVLEAWNNGPSSNLFEDFQLIGLGYTFNATSTYKHYWVLDLASADNEFCDTV</sequence>
<name>A0AAV0T6L1_9STRA</name>
<dbReference type="AlphaFoldDB" id="A0AAV0T6L1"/>
<gene>
    <name evidence="3" type="ORF">PFR001_LOCUS1127</name>
    <name evidence="4" type="ORF">PFR002_LOCUS3112</name>
</gene>
<feature type="domain" description="SCP" evidence="2">
    <location>
        <begin position="36"/>
        <end position="150"/>
    </location>
</feature>
<protein>
    <recommendedName>
        <fullName evidence="2">SCP domain-containing protein</fullName>
    </recommendedName>
</protein>
<evidence type="ECO:0000259" key="2">
    <source>
        <dbReference type="Pfam" id="PF00188"/>
    </source>
</evidence>
<proteinExistence type="predicted"/>
<dbReference type="Proteomes" id="UP001159659">
    <property type="component" value="Unassembled WGS sequence"/>
</dbReference>
<dbReference type="Gene3D" id="3.40.33.10">
    <property type="entry name" value="CAP"/>
    <property type="match status" value="1"/>
</dbReference>
<dbReference type="Proteomes" id="UP001157938">
    <property type="component" value="Unassembled WGS sequence"/>
</dbReference>
<dbReference type="SUPFAM" id="SSF55797">
    <property type="entry name" value="PR-1-like"/>
    <property type="match status" value="1"/>
</dbReference>
<evidence type="ECO:0000313" key="6">
    <source>
        <dbReference type="Proteomes" id="UP001159659"/>
    </source>
</evidence>